<feature type="compositionally biased region" description="Low complexity" evidence="7">
    <location>
        <begin position="28"/>
        <end position="55"/>
    </location>
</feature>
<dbReference type="PANTHER" id="PTHR11757:SF19">
    <property type="entry name" value="PROLYL ENDOPEPTIDASE-LIKE"/>
    <property type="match status" value="1"/>
</dbReference>
<dbReference type="InterPro" id="IPR023302">
    <property type="entry name" value="Pept_S9A_N"/>
</dbReference>
<dbReference type="EMBL" id="QRGR01000009">
    <property type="protein sequence ID" value="RDV15276.1"/>
    <property type="molecule type" value="Genomic_DNA"/>
</dbReference>
<dbReference type="RefSeq" id="WP_115565294.1">
    <property type="nucleotide sequence ID" value="NZ_QRGR01000009.1"/>
</dbReference>
<dbReference type="SUPFAM" id="SSF53474">
    <property type="entry name" value="alpha/beta-Hydrolases"/>
    <property type="match status" value="1"/>
</dbReference>
<dbReference type="FunFam" id="3.40.50.1820:FF:000005">
    <property type="entry name" value="Prolyl endopeptidase"/>
    <property type="match status" value="1"/>
</dbReference>
<keyword evidence="3" id="KW-0378">Hydrolase</keyword>
<evidence type="ECO:0000313" key="11">
    <source>
        <dbReference type="EMBL" id="RDV15276.1"/>
    </source>
</evidence>
<dbReference type="InterPro" id="IPR001375">
    <property type="entry name" value="Peptidase_S9_cat"/>
</dbReference>
<comment type="caution">
    <text evidence="11">The sequence shown here is derived from an EMBL/GenBank/DDBJ whole genome shotgun (WGS) entry which is preliminary data.</text>
</comment>
<keyword evidence="4" id="KW-0720">Serine protease</keyword>
<feature type="chain" id="PRO_5017751532" description="Proline-specific endopeptidase" evidence="8">
    <location>
        <begin position="24"/>
        <end position="736"/>
    </location>
</feature>
<evidence type="ECO:0000256" key="5">
    <source>
        <dbReference type="ARBA" id="ARBA00060121"/>
    </source>
</evidence>
<dbReference type="InterPro" id="IPR002471">
    <property type="entry name" value="Pept_S9_AS"/>
</dbReference>
<dbReference type="PRINTS" id="PR00862">
    <property type="entry name" value="PROLIGOPTASE"/>
</dbReference>
<dbReference type="OrthoDB" id="9801421at2"/>
<keyword evidence="8" id="KW-0732">Signal</keyword>
<dbReference type="Pfam" id="PF00326">
    <property type="entry name" value="Peptidase_S9"/>
    <property type="match status" value="1"/>
</dbReference>
<dbReference type="Pfam" id="PF02897">
    <property type="entry name" value="Peptidase_S9_N"/>
    <property type="match status" value="1"/>
</dbReference>
<evidence type="ECO:0000256" key="2">
    <source>
        <dbReference type="ARBA" id="ARBA00022670"/>
    </source>
</evidence>
<comment type="similarity">
    <text evidence="1">Belongs to the peptidase S9A family.</text>
</comment>
<evidence type="ECO:0000256" key="8">
    <source>
        <dbReference type="SAM" id="SignalP"/>
    </source>
</evidence>
<dbReference type="Proteomes" id="UP000256708">
    <property type="component" value="Unassembled WGS sequence"/>
</dbReference>
<evidence type="ECO:0000256" key="1">
    <source>
        <dbReference type="ARBA" id="ARBA00005228"/>
    </source>
</evidence>
<sequence>MKTFNSKVAASATLLTACLAVGAGCSSSNTTTSNNTATTEQSATPTPSAQTATQAPQPPVAKKIPKELTTHGDTRIDNYYWMNQREAPEVIAYLNAENEYTEQRLEHTVALQEKLYKEIVGRIKQNDESVPFKDDGYWYYTRYEEGKEYPIYARKKGTLEAPEEVMVNANERAEGQSYYSAAGMNVSPNNQLLAFGEDTVSRRKYTIRFKDLNTGEFLPDAIPNTTGGAVWGNDNKTVFYTMKDPALRSFKIFKHTLGTPTSQDKEVYHEADETFSTFVYKTKSDDYIIIGSGSTLSNEYRYLDANKPNDEFKVIQPRERGLEYSVDHFGDQFYIVTNKDGATNFKLMQTPVSQPGKANWKEVIPHREDVLLEGIEIFKDYLTLQERKNGLSQIRVKKWNDPKTDYYIDFGEEAYTAYISTNPDFDSKELRYEYSSLTTPGSTYDYNMVTKERDLLKRQEVVGDFDPENYEAKRLYATADDGTKIPVSLVYRKGMQLNGNNPTLLYAYGSYGYSTNPTFSSVRLSLLDRGFVFAIAHIRGGQEMGRQWYEDGKLLKKKNTFTDFIDAAEFLIEQQYTNPDKLFAQGGSAGGLLMGAVVNMRPELFKGVLAAVPFVDVVTTMLDTSIPLTTGEFDEWGNPADKQYYDYMLSYSPYDNVERKDYPNMLVTTGLHDSQVQYWEPAKWVAKLREMKTDENMLLLHTNMVAGHGGASGRFERYKETALQYAFLLNLLEQNQ</sequence>
<reference evidence="12" key="1">
    <citation type="submission" date="2018-08" db="EMBL/GenBank/DDBJ databases">
        <authorList>
            <person name="Liu Z.-W."/>
            <person name="Du Z.-J."/>
        </authorList>
    </citation>
    <scope>NUCLEOTIDE SEQUENCE [LARGE SCALE GENOMIC DNA]</scope>
    <source>
        <strain evidence="12">H4X</strain>
    </source>
</reference>
<dbReference type="Gene3D" id="2.130.10.120">
    <property type="entry name" value="Prolyl oligopeptidase, N-terminal domain"/>
    <property type="match status" value="1"/>
</dbReference>
<feature type="domain" description="Peptidase S9 prolyl oligopeptidase catalytic" evidence="9">
    <location>
        <begin position="518"/>
        <end position="733"/>
    </location>
</feature>
<gene>
    <name evidence="11" type="ORF">DXT99_09390</name>
</gene>
<dbReference type="InterPro" id="IPR029058">
    <property type="entry name" value="AB_hydrolase_fold"/>
</dbReference>
<accession>A0A3D8LDA3</accession>
<proteinExistence type="inferred from homology"/>
<dbReference type="SUPFAM" id="SSF50993">
    <property type="entry name" value="Peptidase/esterase 'gauge' domain"/>
    <property type="match status" value="1"/>
</dbReference>
<evidence type="ECO:0000256" key="6">
    <source>
        <dbReference type="ARBA" id="ARBA00081187"/>
    </source>
</evidence>
<dbReference type="InterPro" id="IPR002470">
    <property type="entry name" value="Peptidase_S9A"/>
</dbReference>
<organism evidence="11 12">
    <name type="scientific">Pontibacter diazotrophicus</name>
    <dbReference type="NCBI Taxonomy" id="1400979"/>
    <lineage>
        <taxon>Bacteria</taxon>
        <taxon>Pseudomonadati</taxon>
        <taxon>Bacteroidota</taxon>
        <taxon>Cytophagia</taxon>
        <taxon>Cytophagales</taxon>
        <taxon>Hymenobacteraceae</taxon>
        <taxon>Pontibacter</taxon>
    </lineage>
</organism>
<feature type="region of interest" description="Disordered" evidence="7">
    <location>
        <begin position="28"/>
        <end position="68"/>
    </location>
</feature>
<evidence type="ECO:0000313" key="12">
    <source>
        <dbReference type="Proteomes" id="UP000256708"/>
    </source>
</evidence>
<dbReference type="InterPro" id="IPR051543">
    <property type="entry name" value="Serine_Peptidase_S9A"/>
</dbReference>
<evidence type="ECO:0000256" key="4">
    <source>
        <dbReference type="ARBA" id="ARBA00022825"/>
    </source>
</evidence>
<dbReference type="PANTHER" id="PTHR11757">
    <property type="entry name" value="PROTEASE FAMILY S9A OLIGOPEPTIDASE"/>
    <property type="match status" value="1"/>
</dbReference>
<dbReference type="PROSITE" id="PS00708">
    <property type="entry name" value="PRO_ENDOPEP_SER"/>
    <property type="match status" value="1"/>
</dbReference>
<comment type="function">
    <text evidence="5">Cleaves peptide bonds on the C-terminal side of prolyl residues within peptides that are up to approximately 30 amino acids long. Has an absolute requirement for an X-Pro bond in the trans configuration immediately preceding the Pro-Y scissible bond.</text>
</comment>
<name>A0A3D8LDA3_9BACT</name>
<feature type="domain" description="Peptidase S9A N-terminal" evidence="10">
    <location>
        <begin position="59"/>
        <end position="458"/>
    </location>
</feature>
<feature type="signal peptide" evidence="8">
    <location>
        <begin position="1"/>
        <end position="23"/>
    </location>
</feature>
<protein>
    <recommendedName>
        <fullName evidence="6">Proline-specific endopeptidase</fullName>
    </recommendedName>
</protein>
<evidence type="ECO:0000259" key="10">
    <source>
        <dbReference type="Pfam" id="PF02897"/>
    </source>
</evidence>
<evidence type="ECO:0000259" key="9">
    <source>
        <dbReference type="Pfam" id="PF00326"/>
    </source>
</evidence>
<dbReference type="GO" id="GO:0006508">
    <property type="term" value="P:proteolysis"/>
    <property type="evidence" value="ECO:0007669"/>
    <property type="project" value="UniProtKB-KW"/>
</dbReference>
<evidence type="ECO:0000256" key="7">
    <source>
        <dbReference type="SAM" id="MobiDB-lite"/>
    </source>
</evidence>
<evidence type="ECO:0000256" key="3">
    <source>
        <dbReference type="ARBA" id="ARBA00022801"/>
    </source>
</evidence>
<keyword evidence="12" id="KW-1185">Reference proteome</keyword>
<dbReference type="AlphaFoldDB" id="A0A3D8LDA3"/>
<keyword evidence="2" id="KW-0645">Protease</keyword>
<dbReference type="Gene3D" id="3.40.50.1820">
    <property type="entry name" value="alpha/beta hydrolase"/>
    <property type="match status" value="1"/>
</dbReference>
<dbReference type="GO" id="GO:0004252">
    <property type="term" value="F:serine-type endopeptidase activity"/>
    <property type="evidence" value="ECO:0007669"/>
    <property type="project" value="InterPro"/>
</dbReference>
<dbReference type="PROSITE" id="PS51257">
    <property type="entry name" value="PROKAR_LIPOPROTEIN"/>
    <property type="match status" value="1"/>
</dbReference>